<dbReference type="OrthoDB" id="5985519at2759"/>
<dbReference type="WBParaSite" id="Bm3973.1">
    <property type="protein sequence ID" value="Bm3973.1"/>
    <property type="gene ID" value="WBGene00224234"/>
</dbReference>
<dbReference type="InterPro" id="IPR001881">
    <property type="entry name" value="EGF-like_Ca-bd_dom"/>
</dbReference>
<dbReference type="CTD" id="6096618"/>
<dbReference type="KEGG" id="bmy:BM_BM3973"/>
<dbReference type="AlphaFoldDB" id="A0A4E9G3F4"/>
<dbReference type="RefSeq" id="XP_001893159.2">
    <property type="nucleotide sequence ID" value="XM_001893124.2"/>
</dbReference>
<keyword evidence="1" id="KW-1015">Disulfide bond</keyword>
<accession>A0A8L7T511</accession>
<dbReference type="GO" id="GO:0005509">
    <property type="term" value="F:calcium ion binding"/>
    <property type="evidence" value="ECO:0007669"/>
    <property type="project" value="InterPro"/>
</dbReference>
<name>A0A4E9G3F4_BRUMA</name>
<dbReference type="Proteomes" id="UP000006672">
    <property type="component" value="Unassembled WGS sequence"/>
</dbReference>
<dbReference type="PROSITE" id="PS01186">
    <property type="entry name" value="EGF_2"/>
    <property type="match status" value="1"/>
</dbReference>
<dbReference type="SMART" id="SM00179">
    <property type="entry name" value="EGF_CA"/>
    <property type="match status" value="1"/>
</dbReference>
<organism evidence="4">
    <name type="scientific">Brugia malayi</name>
    <name type="common">Filarial nematode worm</name>
    <dbReference type="NCBI Taxonomy" id="6279"/>
    <lineage>
        <taxon>Eukaryota</taxon>
        <taxon>Metazoa</taxon>
        <taxon>Ecdysozoa</taxon>
        <taxon>Nematoda</taxon>
        <taxon>Chromadorea</taxon>
        <taxon>Rhabditida</taxon>
        <taxon>Spirurina</taxon>
        <taxon>Spiruromorpha</taxon>
        <taxon>Filarioidea</taxon>
        <taxon>Onchocercidae</taxon>
        <taxon>Brugia</taxon>
    </lineage>
</organism>
<dbReference type="CDD" id="cd00054">
    <property type="entry name" value="EGF_CA"/>
    <property type="match status" value="1"/>
</dbReference>
<feature type="domain" description="EGF-like" evidence="3">
    <location>
        <begin position="322"/>
        <end position="335"/>
    </location>
</feature>
<keyword evidence="2" id="KW-0732">Signal</keyword>
<proteinExistence type="predicted"/>
<dbReference type="GeneID" id="6096618"/>
<evidence type="ECO:0000256" key="2">
    <source>
        <dbReference type="SAM" id="SignalP"/>
    </source>
</evidence>
<keyword evidence="5" id="KW-1185">Reference proteome</keyword>
<protein>
    <submittedName>
        <fullName evidence="4 6">Calcium binding EGF domain containing protein</fullName>
    </submittedName>
</protein>
<sequence>MMSGRFNLKLSFVLLLTLHNLASIEHREEKAFLSDFNQTLLKKYASEIKSMRKYVRLYYMNILGQLAFYSRIYRMWIEQPSTMHSNFIYSFPQINFSNDLREVCIQGFKLCIDSIWNDIKKRNVFLFTSVIYDEFIIRKSEIRRLVHHEMFDYDFSAIYLLCWMTMNSISILEKLPYCNIQPIVTSVSDEITENEGANEKEYIWPSRALARNLTFNQITHITLGSFDMEPFRCAKSSFCVNGCNLSPCPENGTCVLKSNYNEDLVGIYWNLWNVSRDCIEPGYIFRFDVNKCVDINECLYINCEQTHGENWECVNLKGSYSCVCKLGFNPANNGCLPIQIYHGLSWKGPAFAGVEKFSSKKTVLIVCLLLTAW</sequence>
<feature type="chain" id="PRO_5023808387" evidence="2">
    <location>
        <begin position="24"/>
        <end position="373"/>
    </location>
</feature>
<evidence type="ECO:0000313" key="4">
    <source>
        <dbReference type="EMBL" id="VIP00066.1"/>
    </source>
</evidence>
<evidence type="ECO:0000259" key="3">
    <source>
        <dbReference type="PROSITE" id="PS01186"/>
    </source>
</evidence>
<feature type="signal peptide" evidence="2">
    <location>
        <begin position="1"/>
        <end position="23"/>
    </location>
</feature>
<reference evidence="5" key="1">
    <citation type="journal article" date="2007" name="Science">
        <title>Draft genome of the filarial nematode parasite Brugia malayi.</title>
        <authorList>
            <person name="Ghedin E."/>
            <person name="Wang S."/>
            <person name="Spiro D."/>
            <person name="Caler E."/>
            <person name="Zhao Q."/>
            <person name="Crabtree J."/>
            <person name="Allen J.E."/>
            <person name="Delcher A.L."/>
            <person name="Guiliano D.B."/>
            <person name="Miranda-Saavedra D."/>
            <person name="Angiuoli S.V."/>
            <person name="Creasy T."/>
            <person name="Amedeo P."/>
            <person name="Haas B."/>
            <person name="El-Sayed N.M."/>
            <person name="Wortman J.R."/>
            <person name="Feldblyum T."/>
            <person name="Tallon L."/>
            <person name="Schatz M."/>
            <person name="Shumway M."/>
            <person name="Koo H."/>
            <person name="Salzberg S.L."/>
            <person name="Schobel S."/>
            <person name="Pertea M."/>
            <person name="Pop M."/>
            <person name="White O."/>
            <person name="Barton G.J."/>
            <person name="Carlow C.K."/>
            <person name="Crawford M.J."/>
            <person name="Daub J."/>
            <person name="Dimmic M.W."/>
            <person name="Estes C.F."/>
            <person name="Foster J.M."/>
            <person name="Ganatra M."/>
            <person name="Gregory W.F."/>
            <person name="Johnson N.M."/>
            <person name="Jin J."/>
            <person name="Komuniecki R."/>
            <person name="Korf I."/>
            <person name="Kumar S."/>
            <person name="Laney S."/>
            <person name="Li B.W."/>
            <person name="Li W."/>
            <person name="Lindblom T.H."/>
            <person name="Lustigman S."/>
            <person name="Ma D."/>
            <person name="Maina C.V."/>
            <person name="Martin D.M."/>
            <person name="McCarter J.P."/>
            <person name="McReynolds L."/>
            <person name="Mitreva M."/>
            <person name="Nutman T.B."/>
            <person name="Parkinson J."/>
            <person name="Peregrin-Alvarez J.M."/>
            <person name="Poole C."/>
            <person name="Ren Q."/>
            <person name="Saunders L."/>
            <person name="Sluder A.E."/>
            <person name="Smith K."/>
            <person name="Stanke M."/>
            <person name="Unnasch T.R."/>
            <person name="Ware J."/>
            <person name="Wei A.D."/>
            <person name="Weil G."/>
            <person name="Williams D.J."/>
            <person name="Zhang Y."/>
            <person name="Williams S.A."/>
            <person name="Fraser-Liggett C."/>
            <person name="Slatko B."/>
            <person name="Blaxter M.L."/>
            <person name="Scott A.L."/>
        </authorList>
    </citation>
    <scope>NUCLEOTIDE SEQUENCE</scope>
    <source>
        <strain evidence="5">FR3</strain>
    </source>
</reference>
<evidence type="ECO:0000313" key="5">
    <source>
        <dbReference type="Proteomes" id="UP000006672"/>
    </source>
</evidence>
<gene>
    <name evidence="4" type="primary">Bm3973</name>
    <name evidence="4" type="ORF">BM_BM3973</name>
</gene>
<accession>A0A4E9G3F4</accession>
<reference evidence="4" key="2">
    <citation type="submission" date="2019-04" db="EMBL/GenBank/DDBJ databases">
        <authorList>
            <person name="Howe K."/>
            <person name="Paulini M."/>
            <person name="Williams G."/>
        </authorList>
    </citation>
    <scope>NUCLEOTIDE SEQUENCE [LARGE SCALE GENOMIC DNA]</scope>
    <source>
        <strain evidence="4">FR3</strain>
    </source>
</reference>
<dbReference type="Gene3D" id="2.10.25.10">
    <property type="entry name" value="Laminin"/>
    <property type="match status" value="1"/>
</dbReference>
<dbReference type="EMBL" id="CAAKNF010000010">
    <property type="protein sequence ID" value="VIP00066.1"/>
    <property type="molecule type" value="Genomic_DNA"/>
</dbReference>
<dbReference type="InterPro" id="IPR000742">
    <property type="entry name" value="EGF"/>
</dbReference>
<evidence type="ECO:0000256" key="1">
    <source>
        <dbReference type="ARBA" id="ARBA00023157"/>
    </source>
</evidence>
<dbReference type="SUPFAM" id="SSF57196">
    <property type="entry name" value="EGF/Laminin"/>
    <property type="match status" value="1"/>
</dbReference>
<evidence type="ECO:0000313" key="6">
    <source>
        <dbReference type="WBParaSite" id="Bm3973.1"/>
    </source>
</evidence>
<reference evidence="6" key="3">
    <citation type="submission" date="2022-04" db="UniProtKB">
        <authorList>
            <consortium name="WormBaseParasite"/>
        </authorList>
    </citation>
    <scope>IDENTIFICATION</scope>
</reference>